<dbReference type="Proteomes" id="UP000436088">
    <property type="component" value="Unassembled WGS sequence"/>
</dbReference>
<dbReference type="GO" id="GO:0003700">
    <property type="term" value="F:DNA-binding transcription factor activity"/>
    <property type="evidence" value="ECO:0007669"/>
    <property type="project" value="InterPro"/>
</dbReference>
<keyword evidence="11" id="KW-1185">Reference proteome</keyword>
<dbReference type="SUPFAM" id="SSF54171">
    <property type="entry name" value="DNA-binding domain"/>
    <property type="match status" value="1"/>
</dbReference>
<feature type="domain" description="AP2/ERF" evidence="9">
    <location>
        <begin position="25"/>
        <end position="82"/>
    </location>
</feature>
<dbReference type="PRINTS" id="PR00367">
    <property type="entry name" value="ETHRSPELEMNT"/>
</dbReference>
<sequence>MRKGRGSDVAMKPAVEPNGSVKEQRYRGVRKRPWGKFAAEIRDPWKKTRVWLGTFNSAEEAARAYDAAAISLRGNKAKTNFALNSSDLPPSHLIINEAFIDGDYKDPKVKPQRPARSSMSSTVESFSGPRPSLPQQKPTATTTRKCSPPVTPDDCHSEYCDSSSSVVDDADVIASSSCRKTLPFDLNFPPLDELDDLTLCL</sequence>
<dbReference type="InterPro" id="IPR016177">
    <property type="entry name" value="DNA-bd_dom_sf"/>
</dbReference>
<comment type="similarity">
    <text evidence="7">Belongs to the AP2/ERF transcription factor family. ERF subfamily.</text>
</comment>
<evidence type="ECO:0000313" key="11">
    <source>
        <dbReference type="Proteomes" id="UP000436088"/>
    </source>
</evidence>
<proteinExistence type="inferred from homology"/>
<evidence type="ECO:0000256" key="7">
    <source>
        <dbReference type="ARBA" id="ARBA00024343"/>
    </source>
</evidence>
<dbReference type="FunFam" id="3.30.730.10:FF:000001">
    <property type="entry name" value="Ethylene-responsive transcription factor 2"/>
    <property type="match status" value="1"/>
</dbReference>
<organism evidence="10 11">
    <name type="scientific">Hibiscus syriacus</name>
    <name type="common">Rose of Sharon</name>
    <dbReference type="NCBI Taxonomy" id="106335"/>
    <lineage>
        <taxon>Eukaryota</taxon>
        <taxon>Viridiplantae</taxon>
        <taxon>Streptophyta</taxon>
        <taxon>Embryophyta</taxon>
        <taxon>Tracheophyta</taxon>
        <taxon>Spermatophyta</taxon>
        <taxon>Magnoliopsida</taxon>
        <taxon>eudicotyledons</taxon>
        <taxon>Gunneridae</taxon>
        <taxon>Pentapetalae</taxon>
        <taxon>rosids</taxon>
        <taxon>malvids</taxon>
        <taxon>Malvales</taxon>
        <taxon>Malvaceae</taxon>
        <taxon>Malvoideae</taxon>
        <taxon>Hibiscus</taxon>
    </lineage>
</organism>
<evidence type="ECO:0000256" key="4">
    <source>
        <dbReference type="ARBA" id="ARBA00023125"/>
    </source>
</evidence>
<dbReference type="GO" id="GO:0005634">
    <property type="term" value="C:nucleus"/>
    <property type="evidence" value="ECO:0007669"/>
    <property type="project" value="UniProtKB-SubCell"/>
</dbReference>
<dbReference type="GO" id="GO:0009873">
    <property type="term" value="P:ethylene-activated signaling pathway"/>
    <property type="evidence" value="ECO:0007669"/>
    <property type="project" value="UniProtKB-KW"/>
</dbReference>
<evidence type="ECO:0000256" key="2">
    <source>
        <dbReference type="ARBA" id="ARBA00022745"/>
    </source>
</evidence>
<keyword evidence="2" id="KW-0936">Ethylene signaling pathway</keyword>
<dbReference type="AlphaFoldDB" id="A0A6A2WYB5"/>
<dbReference type="PROSITE" id="PS51032">
    <property type="entry name" value="AP2_ERF"/>
    <property type="match status" value="1"/>
</dbReference>
<dbReference type="CDD" id="cd00018">
    <property type="entry name" value="AP2"/>
    <property type="match status" value="1"/>
</dbReference>
<dbReference type="EMBL" id="VEPZ02001588">
    <property type="protein sequence ID" value="KAE8667042.1"/>
    <property type="molecule type" value="Genomic_DNA"/>
</dbReference>
<dbReference type="Pfam" id="PF00847">
    <property type="entry name" value="AP2"/>
    <property type="match status" value="1"/>
</dbReference>
<feature type="compositionally biased region" description="Polar residues" evidence="8">
    <location>
        <begin position="115"/>
        <end position="125"/>
    </location>
</feature>
<feature type="compositionally biased region" description="Polar residues" evidence="8">
    <location>
        <begin position="133"/>
        <end position="145"/>
    </location>
</feature>
<dbReference type="GO" id="GO:0003677">
    <property type="term" value="F:DNA binding"/>
    <property type="evidence" value="ECO:0007669"/>
    <property type="project" value="UniProtKB-KW"/>
</dbReference>
<comment type="subcellular location">
    <subcellularLocation>
        <location evidence="1">Nucleus</location>
    </subcellularLocation>
</comment>
<dbReference type="InterPro" id="IPR001471">
    <property type="entry name" value="AP2/ERF_dom"/>
</dbReference>
<comment type="caution">
    <text evidence="10">The sequence shown here is derived from an EMBL/GenBank/DDBJ whole genome shotgun (WGS) entry which is preliminary data.</text>
</comment>
<keyword evidence="6" id="KW-0539">Nucleus</keyword>
<keyword evidence="4" id="KW-0238">DNA-binding</keyword>
<dbReference type="PANTHER" id="PTHR31677:SF252">
    <property type="entry name" value="ETHYLENE-RESPONSIVE TRANSCRIPTION FACTOR 3"/>
    <property type="match status" value="1"/>
</dbReference>
<evidence type="ECO:0000256" key="5">
    <source>
        <dbReference type="ARBA" id="ARBA00023163"/>
    </source>
</evidence>
<evidence type="ECO:0000256" key="8">
    <source>
        <dbReference type="SAM" id="MobiDB-lite"/>
    </source>
</evidence>
<feature type="region of interest" description="Disordered" evidence="8">
    <location>
        <begin position="105"/>
        <end position="155"/>
    </location>
</feature>
<dbReference type="SMART" id="SM00380">
    <property type="entry name" value="AP2"/>
    <property type="match status" value="1"/>
</dbReference>
<gene>
    <name evidence="10" type="ORF">F3Y22_tig00112470pilonHSYRG00048</name>
</gene>
<evidence type="ECO:0000256" key="1">
    <source>
        <dbReference type="ARBA" id="ARBA00004123"/>
    </source>
</evidence>
<dbReference type="OrthoDB" id="1931494at2759"/>
<keyword evidence="3" id="KW-0805">Transcription regulation</keyword>
<dbReference type="InterPro" id="IPR036955">
    <property type="entry name" value="AP2/ERF_dom_sf"/>
</dbReference>
<dbReference type="PANTHER" id="PTHR31677">
    <property type="entry name" value="AP2 DOMAIN CLASS TRANSCRIPTION FACTOR"/>
    <property type="match status" value="1"/>
</dbReference>
<name>A0A6A2WYB5_HIBSY</name>
<feature type="region of interest" description="Disordered" evidence="8">
    <location>
        <begin position="1"/>
        <end position="27"/>
    </location>
</feature>
<evidence type="ECO:0000256" key="3">
    <source>
        <dbReference type="ARBA" id="ARBA00023015"/>
    </source>
</evidence>
<keyword evidence="5" id="KW-0804">Transcription</keyword>
<dbReference type="Gene3D" id="3.30.730.10">
    <property type="entry name" value="AP2/ERF domain"/>
    <property type="match status" value="1"/>
</dbReference>
<evidence type="ECO:0000313" key="10">
    <source>
        <dbReference type="EMBL" id="KAE8667042.1"/>
    </source>
</evidence>
<evidence type="ECO:0000259" key="9">
    <source>
        <dbReference type="PROSITE" id="PS51032"/>
    </source>
</evidence>
<accession>A0A6A2WYB5</accession>
<reference evidence="10" key="1">
    <citation type="submission" date="2019-09" db="EMBL/GenBank/DDBJ databases">
        <title>Draft genome information of white flower Hibiscus syriacus.</title>
        <authorList>
            <person name="Kim Y.-M."/>
        </authorList>
    </citation>
    <scope>NUCLEOTIDE SEQUENCE [LARGE SCALE GENOMIC DNA]</scope>
    <source>
        <strain evidence="10">YM2019G1</strain>
    </source>
</reference>
<evidence type="ECO:0000256" key="6">
    <source>
        <dbReference type="ARBA" id="ARBA00023242"/>
    </source>
</evidence>
<protein>
    <submittedName>
        <fullName evidence="10">Ethylene-responsive transcription factor 3</fullName>
    </submittedName>
</protein>